<organism evidence="2 3">
    <name type="scientific">Passalora fulva</name>
    <name type="common">Tomato leaf mold</name>
    <name type="synonym">Cladosporium fulvum</name>
    <dbReference type="NCBI Taxonomy" id="5499"/>
    <lineage>
        <taxon>Eukaryota</taxon>
        <taxon>Fungi</taxon>
        <taxon>Dikarya</taxon>
        <taxon>Ascomycota</taxon>
        <taxon>Pezizomycotina</taxon>
        <taxon>Dothideomycetes</taxon>
        <taxon>Dothideomycetidae</taxon>
        <taxon>Mycosphaerellales</taxon>
        <taxon>Mycosphaerellaceae</taxon>
        <taxon>Fulvia</taxon>
    </lineage>
</organism>
<dbReference type="SUPFAM" id="SSF53474">
    <property type="entry name" value="alpha/beta-Hydrolases"/>
    <property type="match status" value="1"/>
</dbReference>
<dbReference type="PANTHER" id="PTHR43142">
    <property type="entry name" value="CARBOXYLIC ESTER HYDROLASE"/>
    <property type="match status" value="1"/>
</dbReference>
<proteinExistence type="predicted"/>
<dbReference type="GeneID" id="71990263"/>
<dbReference type="KEGG" id="ffu:CLAFUR5_10385"/>
<dbReference type="Proteomes" id="UP000756132">
    <property type="component" value="Chromosome 7"/>
</dbReference>
<dbReference type="Pfam" id="PF00135">
    <property type="entry name" value="COesterase"/>
    <property type="match status" value="1"/>
</dbReference>
<reference evidence="2" key="2">
    <citation type="journal article" date="2022" name="Microb. Genom.">
        <title>A chromosome-scale genome assembly of the tomato pathogen Cladosporium fulvum reveals a compartmentalized genome architecture and the presence of a dispensable chromosome.</title>
        <authorList>
            <person name="Zaccaron A.Z."/>
            <person name="Chen L.H."/>
            <person name="Samaras A."/>
            <person name="Stergiopoulos I."/>
        </authorList>
    </citation>
    <scope>NUCLEOTIDE SEQUENCE</scope>
    <source>
        <strain evidence="2">Race5_Kim</strain>
    </source>
</reference>
<evidence type="ECO:0000313" key="2">
    <source>
        <dbReference type="EMBL" id="UJO19989.1"/>
    </source>
</evidence>
<dbReference type="InterPro" id="IPR002018">
    <property type="entry name" value="CarbesteraseB"/>
</dbReference>
<dbReference type="PANTHER" id="PTHR43142:SF8">
    <property type="entry name" value="CARBOXYLIC ESTER HYDROLASE"/>
    <property type="match status" value="1"/>
</dbReference>
<accession>A0A9Q8URN4</accession>
<keyword evidence="3" id="KW-1185">Reference proteome</keyword>
<evidence type="ECO:0000259" key="1">
    <source>
        <dbReference type="Pfam" id="PF00135"/>
    </source>
</evidence>
<dbReference type="Gene3D" id="3.40.50.1820">
    <property type="entry name" value="alpha/beta hydrolase"/>
    <property type="match status" value="1"/>
</dbReference>
<dbReference type="PROSITE" id="PS00941">
    <property type="entry name" value="CARBOXYLESTERASE_B_2"/>
    <property type="match status" value="1"/>
</dbReference>
<sequence>MTTKDTAQKPHVLRTARGSLIGTEVADAETNRPLYRRYTRIRYAVPPVREKRWRKPEPLPHDWLFSDGNNRPRDYRGVGSICPLIVPEVNLGSYFGPPATENDMEEDCLFINIWVPAGGEGPAGGWPVQFQIIGDDFQSCPGLQHRFVDPIDIFREHNKDNPRIIVFAQYRCGLFGFLASEELVLDSKDIKSDPFAAAGNFGLWDIRMAIEWTSSNIHLFGGNPHCINVGGFGAATAYQLHYDAFKPFSKPLIRRAFLFSGAVGVQPVFAQSSKPRAQFAEICRRVNIDDDLPSEDRVKLLRGVSSHKLLEVARTMQTTFDPVTDGPGGFIPAQLMASIWNGELGCRLKARNVQVLIGDTSNEDAYYSFMDKQPDSKGQSLVAMHSRDSLVLRLCVTFSETLAEALAARYESPYNNDWPWLYSKIMADVQCHATVRGFAHSLFKGGMTSQDVLRYHIAWRPKGMDEYINPDTGISHILDMPIWWYGGWSAGFSRRERQDVANFARPFARFLRGDISVMFGWGTEAQTEVRMLAADGSVLVTEDPIDGKMKGLWNLMRDAQLRRQSGGTRSRLNGIPGFW</sequence>
<name>A0A9Q8URN4_PASFU</name>
<dbReference type="AlphaFoldDB" id="A0A9Q8URN4"/>
<feature type="domain" description="Carboxylesterase type B" evidence="1">
    <location>
        <begin position="11"/>
        <end position="510"/>
    </location>
</feature>
<dbReference type="OMA" id="RIMLGEC"/>
<dbReference type="EMBL" id="CP090169">
    <property type="protein sequence ID" value="UJO19989.1"/>
    <property type="molecule type" value="Genomic_DNA"/>
</dbReference>
<dbReference type="InterPro" id="IPR029058">
    <property type="entry name" value="AB_hydrolase_fold"/>
</dbReference>
<dbReference type="OrthoDB" id="6846267at2759"/>
<evidence type="ECO:0000313" key="3">
    <source>
        <dbReference type="Proteomes" id="UP000756132"/>
    </source>
</evidence>
<gene>
    <name evidence="2" type="ORF">CLAFUR5_10385</name>
</gene>
<dbReference type="InterPro" id="IPR019819">
    <property type="entry name" value="Carboxylesterase_B_CS"/>
</dbReference>
<reference evidence="2" key="1">
    <citation type="submission" date="2021-12" db="EMBL/GenBank/DDBJ databases">
        <authorList>
            <person name="Zaccaron A."/>
            <person name="Stergiopoulos I."/>
        </authorList>
    </citation>
    <scope>NUCLEOTIDE SEQUENCE</scope>
    <source>
        <strain evidence="2">Race5_Kim</strain>
    </source>
</reference>
<dbReference type="RefSeq" id="XP_047764355.1">
    <property type="nucleotide sequence ID" value="XM_047909533.1"/>
</dbReference>
<protein>
    <recommendedName>
        <fullName evidence="1">Carboxylesterase type B domain-containing protein</fullName>
    </recommendedName>
</protein>